<evidence type="ECO:0000256" key="3">
    <source>
        <dbReference type="ARBA" id="ARBA00022553"/>
    </source>
</evidence>
<comment type="subcellular location">
    <subcellularLocation>
        <location evidence="1">Membrane</location>
        <topology evidence="1">Single-pass type I membrane protein</topology>
    </subcellularLocation>
</comment>
<dbReference type="GO" id="GO:0005524">
    <property type="term" value="F:ATP binding"/>
    <property type="evidence" value="ECO:0007669"/>
    <property type="project" value="UniProtKB-KW"/>
</dbReference>
<dbReference type="Proteomes" id="UP001172457">
    <property type="component" value="Chromosome 3"/>
</dbReference>
<evidence type="ECO:0000256" key="1">
    <source>
        <dbReference type="ARBA" id="ARBA00004479"/>
    </source>
</evidence>
<dbReference type="Pfam" id="PF13855">
    <property type="entry name" value="LRR_8"/>
    <property type="match status" value="1"/>
</dbReference>
<dbReference type="SUPFAM" id="SSF52047">
    <property type="entry name" value="RNI-like"/>
    <property type="match status" value="1"/>
</dbReference>
<comment type="catalytic activity">
    <reaction evidence="13">
        <text>L-threonyl-[protein] + ATP = O-phospho-L-threonyl-[protein] + ADP + H(+)</text>
        <dbReference type="Rhea" id="RHEA:46608"/>
        <dbReference type="Rhea" id="RHEA-COMP:11060"/>
        <dbReference type="Rhea" id="RHEA-COMP:11605"/>
        <dbReference type="ChEBI" id="CHEBI:15378"/>
        <dbReference type="ChEBI" id="CHEBI:30013"/>
        <dbReference type="ChEBI" id="CHEBI:30616"/>
        <dbReference type="ChEBI" id="CHEBI:61977"/>
        <dbReference type="ChEBI" id="CHEBI:456216"/>
        <dbReference type="EC" id="2.7.11.1"/>
    </reaction>
</comment>
<keyword evidence="15" id="KW-1133">Transmembrane helix</keyword>
<keyword evidence="11" id="KW-0675">Receptor</keyword>
<evidence type="ECO:0000313" key="18">
    <source>
        <dbReference type="EMBL" id="KAJ9555093.1"/>
    </source>
</evidence>
<name>A0AA38TDN3_9ASTR</name>
<keyword evidence="6 16" id="KW-0732">Signal</keyword>
<dbReference type="EC" id="2.7.11.1" evidence="2"/>
<dbReference type="Gene3D" id="2.60.120.430">
    <property type="entry name" value="Galactose-binding lectin"/>
    <property type="match status" value="1"/>
</dbReference>
<dbReference type="InterPro" id="IPR032675">
    <property type="entry name" value="LRR_dom_sf"/>
</dbReference>
<dbReference type="Gene3D" id="3.80.10.10">
    <property type="entry name" value="Ribonuclease Inhibitor"/>
    <property type="match status" value="3"/>
</dbReference>
<evidence type="ECO:0000259" key="17">
    <source>
        <dbReference type="Pfam" id="PF11721"/>
    </source>
</evidence>
<keyword evidence="5" id="KW-0808">Transferase</keyword>
<keyword evidence="3" id="KW-0597">Phosphoprotein</keyword>
<dbReference type="FunFam" id="2.60.120.430:FF:000004">
    <property type="entry name" value="Putative leucine-rich repeat receptor-like serine/threonine-protein kinase"/>
    <property type="match status" value="1"/>
</dbReference>
<keyword evidence="4" id="KW-0433">Leucine-rich repeat</keyword>
<dbReference type="GO" id="GO:0004674">
    <property type="term" value="F:protein serine/threonine kinase activity"/>
    <property type="evidence" value="ECO:0007669"/>
    <property type="project" value="UniProtKB-EC"/>
</dbReference>
<dbReference type="FunFam" id="3.80.10.10:FF:001380">
    <property type="entry name" value="Os05g0256100 protein"/>
    <property type="match status" value="1"/>
</dbReference>
<dbReference type="InterPro" id="IPR051824">
    <property type="entry name" value="LRR_Rcpt-Like_S/T_Kinase"/>
</dbReference>
<dbReference type="GO" id="GO:0016020">
    <property type="term" value="C:membrane"/>
    <property type="evidence" value="ECO:0007669"/>
    <property type="project" value="UniProtKB-SubCell"/>
</dbReference>
<keyword evidence="19" id="KW-1185">Reference proteome</keyword>
<dbReference type="AlphaFoldDB" id="A0AA38TDN3"/>
<dbReference type="InterPro" id="IPR021720">
    <property type="entry name" value="Malectin_dom"/>
</dbReference>
<dbReference type="Pfam" id="PF11721">
    <property type="entry name" value="Malectin"/>
    <property type="match status" value="1"/>
</dbReference>
<dbReference type="InterPro" id="IPR001611">
    <property type="entry name" value="Leu-rich_rpt"/>
</dbReference>
<evidence type="ECO:0000256" key="2">
    <source>
        <dbReference type="ARBA" id="ARBA00012513"/>
    </source>
</evidence>
<keyword evidence="7" id="KW-0677">Repeat</keyword>
<feature type="signal peptide" evidence="16">
    <location>
        <begin position="1"/>
        <end position="19"/>
    </location>
</feature>
<comment type="caution">
    <text evidence="18">The sequence shown here is derived from an EMBL/GenBank/DDBJ whole genome shotgun (WGS) entry which is preliminary data.</text>
</comment>
<proteinExistence type="predicted"/>
<evidence type="ECO:0000256" key="11">
    <source>
        <dbReference type="ARBA" id="ARBA00023170"/>
    </source>
</evidence>
<evidence type="ECO:0000256" key="16">
    <source>
        <dbReference type="SAM" id="SignalP"/>
    </source>
</evidence>
<dbReference type="FunFam" id="3.80.10.10:FF:000041">
    <property type="entry name" value="LRR receptor-like serine/threonine-protein kinase ERECTA"/>
    <property type="match status" value="1"/>
</dbReference>
<reference evidence="18" key="1">
    <citation type="submission" date="2023-03" db="EMBL/GenBank/DDBJ databases">
        <title>Chromosome-scale reference genome and RAD-based genetic map of yellow starthistle (Centaurea solstitialis) reveal putative structural variation and QTLs associated with invader traits.</title>
        <authorList>
            <person name="Reatini B."/>
            <person name="Cang F.A."/>
            <person name="Jiang Q."/>
            <person name="Mckibben M.T.W."/>
            <person name="Barker M.S."/>
            <person name="Rieseberg L.H."/>
            <person name="Dlugosch K.M."/>
        </authorList>
    </citation>
    <scope>NUCLEOTIDE SEQUENCE</scope>
    <source>
        <strain evidence="18">CAN-66</strain>
        <tissue evidence="18">Leaf</tissue>
    </source>
</reference>
<keyword evidence="12" id="KW-0325">Glycoprotein</keyword>
<evidence type="ECO:0000256" key="14">
    <source>
        <dbReference type="ARBA" id="ARBA00048679"/>
    </source>
</evidence>
<evidence type="ECO:0000256" key="13">
    <source>
        <dbReference type="ARBA" id="ARBA00047899"/>
    </source>
</evidence>
<dbReference type="EMBL" id="JARYMX010000003">
    <property type="protein sequence ID" value="KAJ9555093.1"/>
    <property type="molecule type" value="Genomic_DNA"/>
</dbReference>
<keyword evidence="9" id="KW-0067">ATP-binding</keyword>
<sequence length="663" mass="71676">MGILSLCFLVFSINGLVDAQITTEPSEVAAINKLIDYWDLSSKLNLTTDPCTQGASWAAEAANPRIACECPANICHITHLKIYALDISGELPPELFQLTELMDLNLGQNILSGSIPPGIGNLSLGINNFSGLVPVELGNLTKLKSLSFSSNNFNGPLPVGLGNLTSLEQLYIDSSGVSGPFPQELSSLKSLQTVWASDNGFTGKLPEFFGTFTISQHCMHDYRRLEGTALEGPIPSSYAALTKLEDLRIGDLGGEDSTLDFLVNLTSLSILYDFLSSRLSLFLEKLPVAGEIPSEIATFPNLQTLDLSFNKLTGAIPNSFQDSQSLHFLYLGSNNLNGQIPSNIITPQLRALDVSFNSITGNLPANFAKIRRTVNVVGTLVNGDGLLDEKASEISDCLLSGNKCTEKVPIDSFAVKCGGAQQASSYGVRFDDDSETLGASSVYTASNNKWAVSNTGSFISNPNGPQYTAQTASQITGTLDSELYKTARISPNSLRYYGLGLRNARYNVELHFSEIQMDDSESWRGLGRRLFDVYIQGERVLQDFNVKEEAHGSKRALVRSFEANVTNTIIDIHLMWAGKGTCCIPVQSTFGPLVSAIHVSRASLGTSSSNDDKKKVGKIVGITLGGVAGIFIIASVFYLWWVKKTPEHVPIHTDSPKKSLTSV</sequence>
<keyword evidence="8" id="KW-0547">Nucleotide-binding</keyword>
<evidence type="ECO:0000256" key="10">
    <source>
        <dbReference type="ARBA" id="ARBA00023136"/>
    </source>
</evidence>
<dbReference type="PANTHER" id="PTHR48006:SF98">
    <property type="entry name" value="MALECTIN DOMAIN-CONTAINING PROTEIN"/>
    <property type="match status" value="1"/>
</dbReference>
<feature type="domain" description="Malectin" evidence="17">
    <location>
        <begin position="413"/>
        <end position="597"/>
    </location>
</feature>
<comment type="catalytic activity">
    <reaction evidence="14">
        <text>L-seryl-[protein] + ATP = O-phospho-L-seryl-[protein] + ADP + H(+)</text>
        <dbReference type="Rhea" id="RHEA:17989"/>
        <dbReference type="Rhea" id="RHEA-COMP:9863"/>
        <dbReference type="Rhea" id="RHEA-COMP:11604"/>
        <dbReference type="ChEBI" id="CHEBI:15378"/>
        <dbReference type="ChEBI" id="CHEBI:29999"/>
        <dbReference type="ChEBI" id="CHEBI:30616"/>
        <dbReference type="ChEBI" id="CHEBI:83421"/>
        <dbReference type="ChEBI" id="CHEBI:456216"/>
        <dbReference type="EC" id="2.7.11.1"/>
    </reaction>
</comment>
<keyword evidence="10 15" id="KW-0472">Membrane</keyword>
<evidence type="ECO:0000256" key="5">
    <source>
        <dbReference type="ARBA" id="ARBA00022679"/>
    </source>
</evidence>
<evidence type="ECO:0000313" key="19">
    <source>
        <dbReference type="Proteomes" id="UP001172457"/>
    </source>
</evidence>
<keyword evidence="15" id="KW-0812">Transmembrane</keyword>
<evidence type="ECO:0000256" key="6">
    <source>
        <dbReference type="ARBA" id="ARBA00022729"/>
    </source>
</evidence>
<organism evidence="18 19">
    <name type="scientific">Centaurea solstitialis</name>
    <name type="common">yellow star-thistle</name>
    <dbReference type="NCBI Taxonomy" id="347529"/>
    <lineage>
        <taxon>Eukaryota</taxon>
        <taxon>Viridiplantae</taxon>
        <taxon>Streptophyta</taxon>
        <taxon>Embryophyta</taxon>
        <taxon>Tracheophyta</taxon>
        <taxon>Spermatophyta</taxon>
        <taxon>Magnoliopsida</taxon>
        <taxon>eudicotyledons</taxon>
        <taxon>Gunneridae</taxon>
        <taxon>Pentapetalae</taxon>
        <taxon>asterids</taxon>
        <taxon>campanulids</taxon>
        <taxon>Asterales</taxon>
        <taxon>Asteraceae</taxon>
        <taxon>Carduoideae</taxon>
        <taxon>Cardueae</taxon>
        <taxon>Centaureinae</taxon>
        <taxon>Centaurea</taxon>
    </lineage>
</organism>
<evidence type="ECO:0000256" key="12">
    <source>
        <dbReference type="ARBA" id="ARBA00023180"/>
    </source>
</evidence>
<evidence type="ECO:0000256" key="7">
    <source>
        <dbReference type="ARBA" id="ARBA00022737"/>
    </source>
</evidence>
<feature type="chain" id="PRO_5041298612" description="non-specific serine/threonine protein kinase" evidence="16">
    <location>
        <begin position="20"/>
        <end position="663"/>
    </location>
</feature>
<evidence type="ECO:0000256" key="15">
    <source>
        <dbReference type="SAM" id="Phobius"/>
    </source>
</evidence>
<evidence type="ECO:0000256" key="9">
    <source>
        <dbReference type="ARBA" id="ARBA00022840"/>
    </source>
</evidence>
<protein>
    <recommendedName>
        <fullName evidence="2">non-specific serine/threonine protein kinase</fullName>
        <ecNumber evidence="2">2.7.11.1</ecNumber>
    </recommendedName>
</protein>
<dbReference type="PANTHER" id="PTHR48006">
    <property type="entry name" value="LEUCINE-RICH REPEAT-CONTAINING PROTEIN DDB_G0281931-RELATED"/>
    <property type="match status" value="1"/>
</dbReference>
<evidence type="ECO:0000256" key="4">
    <source>
        <dbReference type="ARBA" id="ARBA00022614"/>
    </source>
</evidence>
<gene>
    <name evidence="18" type="ORF">OSB04_009707</name>
</gene>
<feature type="transmembrane region" description="Helical" evidence="15">
    <location>
        <begin position="619"/>
        <end position="641"/>
    </location>
</feature>
<evidence type="ECO:0000256" key="8">
    <source>
        <dbReference type="ARBA" id="ARBA00022741"/>
    </source>
</evidence>
<dbReference type="Pfam" id="PF00560">
    <property type="entry name" value="LRR_1"/>
    <property type="match status" value="3"/>
</dbReference>
<accession>A0AA38TDN3</accession>